<evidence type="ECO:0000256" key="1">
    <source>
        <dbReference type="SAM" id="SignalP"/>
    </source>
</evidence>
<dbReference type="Proteomes" id="UP000326062">
    <property type="component" value="Chromosome 3"/>
</dbReference>
<accession>A0A5J5MIV9</accession>
<proteinExistence type="predicted"/>
<comment type="caution">
    <text evidence="2">The sequence shown here is derived from an EMBL/GenBank/DDBJ whole genome shotgun (WGS) entry which is preliminary data.</text>
</comment>
<keyword evidence="1" id="KW-0732">Signal</keyword>
<dbReference type="PROSITE" id="PS51257">
    <property type="entry name" value="PROKAR_LIPOPROTEIN"/>
    <property type="match status" value="1"/>
</dbReference>
<dbReference type="EMBL" id="VCEB01000003">
    <property type="protein sequence ID" value="KAB0380376.1"/>
    <property type="molecule type" value="Genomic_DNA"/>
</dbReference>
<keyword evidence="3" id="KW-1185">Reference proteome</keyword>
<sequence length="120" mass="12848">MEAPAARLLLPLQLLLAACAPALGRASSDAPPLVNEDVNHLAMVTAEVVLAHAGGGSSPRAASFLLALEPELEARLDEEENNLEVREIKIKGKSGRFSTWCLRGAITSSLPTQTRRRPRV</sequence>
<gene>
    <name evidence="2" type="ORF">FD755_008160</name>
</gene>
<name>A0A5J5MIV9_MUNRE</name>
<feature type="chain" id="PRO_5023847583" evidence="1">
    <location>
        <begin position="25"/>
        <end position="120"/>
    </location>
</feature>
<organism evidence="2 3">
    <name type="scientific">Muntiacus reevesi</name>
    <name type="common">Reeves' muntjac</name>
    <name type="synonym">Cervus reevesi</name>
    <dbReference type="NCBI Taxonomy" id="9886"/>
    <lineage>
        <taxon>Eukaryota</taxon>
        <taxon>Metazoa</taxon>
        <taxon>Chordata</taxon>
        <taxon>Craniata</taxon>
        <taxon>Vertebrata</taxon>
        <taxon>Euteleostomi</taxon>
        <taxon>Mammalia</taxon>
        <taxon>Eutheria</taxon>
        <taxon>Laurasiatheria</taxon>
        <taxon>Artiodactyla</taxon>
        <taxon>Ruminantia</taxon>
        <taxon>Pecora</taxon>
        <taxon>Cervidae</taxon>
        <taxon>Muntiacinae</taxon>
        <taxon>Muntiacus</taxon>
    </lineage>
</organism>
<evidence type="ECO:0000313" key="3">
    <source>
        <dbReference type="Proteomes" id="UP000326062"/>
    </source>
</evidence>
<dbReference type="AlphaFoldDB" id="A0A5J5MIV9"/>
<feature type="signal peptide" evidence="1">
    <location>
        <begin position="1"/>
        <end position="24"/>
    </location>
</feature>
<reference evidence="2 3" key="1">
    <citation type="submission" date="2019-06" db="EMBL/GenBank/DDBJ databases">
        <title>Discovery of a novel chromosome fission-fusion reversal in muntjac.</title>
        <authorList>
            <person name="Mudd A.B."/>
            <person name="Bredeson J.V."/>
            <person name="Baum R."/>
            <person name="Hockemeyer D."/>
            <person name="Rokhsar D.S."/>
        </authorList>
    </citation>
    <scope>NUCLEOTIDE SEQUENCE [LARGE SCALE GENOMIC DNA]</scope>
    <source>
        <strain evidence="2">UCam_UCB_Mr</strain>
        <tissue evidence="2">Fibroblast cell line</tissue>
    </source>
</reference>
<protein>
    <submittedName>
        <fullName evidence="2">Uncharacterized protein</fullName>
    </submittedName>
</protein>
<evidence type="ECO:0000313" key="2">
    <source>
        <dbReference type="EMBL" id="KAB0380376.1"/>
    </source>
</evidence>